<dbReference type="Proteomes" id="UP000248758">
    <property type="component" value="Chromosome 1"/>
</dbReference>
<dbReference type="InterPro" id="IPR049810">
    <property type="entry name" value="S6_alt_immun-like"/>
</dbReference>
<dbReference type="KEGG" id="tpty:NCTC11468_02314"/>
<gene>
    <name evidence="2" type="ORF">NCTC11468_02314</name>
</gene>
<dbReference type="Pfam" id="PF24731">
    <property type="entry name" value="DUF7683"/>
    <property type="match status" value="1"/>
</dbReference>
<feature type="domain" description="DUF7683" evidence="1">
    <location>
        <begin position="5"/>
        <end position="79"/>
    </location>
</feature>
<dbReference type="EMBL" id="LS483499">
    <property type="protein sequence ID" value="SQK75391.1"/>
    <property type="molecule type" value="Genomic_DNA"/>
</dbReference>
<dbReference type="AlphaFoldDB" id="A0A2X5NPI2"/>
<dbReference type="InterPro" id="IPR056100">
    <property type="entry name" value="DUF7683"/>
</dbReference>
<evidence type="ECO:0000259" key="1">
    <source>
        <dbReference type="Pfam" id="PF24731"/>
    </source>
</evidence>
<evidence type="ECO:0000313" key="3">
    <source>
        <dbReference type="Proteomes" id="UP000248758"/>
    </source>
</evidence>
<evidence type="ECO:0000313" key="2">
    <source>
        <dbReference type="EMBL" id="SQK75391.1"/>
    </source>
</evidence>
<protein>
    <recommendedName>
        <fullName evidence="1">DUF7683 domain-containing protein</fullName>
    </recommendedName>
</protein>
<name>A0A2X5NPI2_9GAMM</name>
<reference evidence="2 3" key="1">
    <citation type="submission" date="2018-06" db="EMBL/GenBank/DDBJ databases">
        <authorList>
            <consortium name="Pathogen Informatics"/>
            <person name="Doyle S."/>
        </authorList>
    </citation>
    <scope>NUCLEOTIDE SEQUENCE [LARGE SCALE GENOMIC DNA]</scope>
    <source>
        <strain evidence="2 3">NCTC11468</strain>
    </source>
</reference>
<accession>A0A2X5NPI2</accession>
<proteinExistence type="predicted"/>
<dbReference type="RefSeq" id="WP_111678586.1">
    <property type="nucleotide sequence ID" value="NZ_LS483499.1"/>
</dbReference>
<sequence length="86" mass="9878">MTIVYTIDAFERVDELLVFEIDIPKEKLPEVAKVMVWTDEDYSDFSAGIGGWDLTSQQVRAIEKILDKNFFQEDLDFQISGGKSEI</sequence>
<dbReference type="NCBIfam" id="NF040643">
    <property type="entry name" value="S6_alt_immun"/>
    <property type="match status" value="1"/>
</dbReference>
<organism evidence="2 3">
    <name type="scientific">Tatumella ptyseos</name>
    <dbReference type="NCBI Taxonomy" id="82987"/>
    <lineage>
        <taxon>Bacteria</taxon>
        <taxon>Pseudomonadati</taxon>
        <taxon>Pseudomonadota</taxon>
        <taxon>Gammaproteobacteria</taxon>
        <taxon>Enterobacterales</taxon>
        <taxon>Erwiniaceae</taxon>
        <taxon>Tatumella</taxon>
    </lineage>
</organism>